<name>A0A2G9S2W2_AQUCT</name>
<dbReference type="SUPFAM" id="SSF53335">
    <property type="entry name" value="S-adenosyl-L-methionine-dependent methyltransferases"/>
    <property type="match status" value="2"/>
</dbReference>
<proteinExistence type="predicted"/>
<comment type="catalytic activity">
    <reaction evidence="7">
        <text>N-methylethanolamine phosphate + S-adenosyl-L-methionine = N,N-dimethylethanolamine phosphate + S-adenosyl-L-homocysteine + H(+)</text>
        <dbReference type="Rhea" id="RHEA:25321"/>
        <dbReference type="ChEBI" id="CHEBI:15378"/>
        <dbReference type="ChEBI" id="CHEBI:57781"/>
        <dbReference type="ChEBI" id="CHEBI:57856"/>
        <dbReference type="ChEBI" id="CHEBI:58641"/>
        <dbReference type="ChEBI" id="CHEBI:59789"/>
        <dbReference type="EC" id="2.1.1.103"/>
    </reaction>
    <physiologicalReaction direction="left-to-right" evidence="7">
        <dbReference type="Rhea" id="RHEA:25322"/>
    </physiologicalReaction>
</comment>
<evidence type="ECO:0000256" key="4">
    <source>
        <dbReference type="ARBA" id="ARBA00022679"/>
    </source>
</evidence>
<dbReference type="OrthoDB" id="8300214at2759"/>
<organism evidence="9 10">
    <name type="scientific">Aquarana catesbeiana</name>
    <name type="common">American bullfrog</name>
    <name type="synonym">Rana catesbeiana</name>
    <dbReference type="NCBI Taxonomy" id="8400"/>
    <lineage>
        <taxon>Eukaryota</taxon>
        <taxon>Metazoa</taxon>
        <taxon>Chordata</taxon>
        <taxon>Craniata</taxon>
        <taxon>Vertebrata</taxon>
        <taxon>Euteleostomi</taxon>
        <taxon>Amphibia</taxon>
        <taxon>Batrachia</taxon>
        <taxon>Anura</taxon>
        <taxon>Neobatrachia</taxon>
        <taxon>Ranoidea</taxon>
        <taxon>Ranidae</taxon>
        <taxon>Aquarana</taxon>
    </lineage>
</organism>
<comment type="catalytic activity">
    <reaction evidence="6">
        <text>N,N-dimethylethanolamine phosphate + S-adenosyl-L-methionine = phosphocholine + S-adenosyl-L-homocysteine + H(+)</text>
        <dbReference type="Rhea" id="RHEA:25325"/>
        <dbReference type="ChEBI" id="CHEBI:15378"/>
        <dbReference type="ChEBI" id="CHEBI:57856"/>
        <dbReference type="ChEBI" id="CHEBI:58641"/>
        <dbReference type="ChEBI" id="CHEBI:59789"/>
        <dbReference type="ChEBI" id="CHEBI:295975"/>
        <dbReference type="EC" id="2.1.1.103"/>
    </reaction>
    <physiologicalReaction direction="left-to-right" evidence="6">
        <dbReference type="Rhea" id="RHEA:25326"/>
    </physiologicalReaction>
</comment>
<dbReference type="PANTHER" id="PTHR44307:SF2">
    <property type="entry name" value="PHOSPHOETHANOLAMINE METHYLTRANSFERASE ISOFORM X1"/>
    <property type="match status" value="1"/>
</dbReference>
<dbReference type="InterPro" id="IPR013216">
    <property type="entry name" value="Methyltransf_11"/>
</dbReference>
<reference evidence="10" key="1">
    <citation type="journal article" date="2017" name="Nat. Commun.">
        <title>The North American bullfrog draft genome provides insight into hormonal regulation of long noncoding RNA.</title>
        <authorList>
            <person name="Hammond S.A."/>
            <person name="Warren R.L."/>
            <person name="Vandervalk B.P."/>
            <person name="Kucuk E."/>
            <person name="Khan H."/>
            <person name="Gibb E.A."/>
            <person name="Pandoh P."/>
            <person name="Kirk H."/>
            <person name="Zhao Y."/>
            <person name="Jones M."/>
            <person name="Mungall A.J."/>
            <person name="Coope R."/>
            <person name="Pleasance S."/>
            <person name="Moore R.A."/>
            <person name="Holt R.A."/>
            <person name="Round J.M."/>
            <person name="Ohora S."/>
            <person name="Walle B.V."/>
            <person name="Veldhoen N."/>
            <person name="Helbing C.C."/>
            <person name="Birol I."/>
        </authorList>
    </citation>
    <scope>NUCLEOTIDE SEQUENCE [LARGE SCALE GENOMIC DNA]</scope>
</reference>
<comment type="pathway">
    <text evidence="2">Lipid metabolism.</text>
</comment>
<dbReference type="EC" id="2.1.1.103" evidence="5"/>
<dbReference type="Pfam" id="PF08241">
    <property type="entry name" value="Methyltransf_11"/>
    <property type="match status" value="2"/>
</dbReference>
<dbReference type="CDD" id="cd02440">
    <property type="entry name" value="AdoMet_MTases"/>
    <property type="match status" value="2"/>
</dbReference>
<feature type="domain" description="Methyltransferase type 11" evidence="8">
    <location>
        <begin position="204"/>
        <end position="301"/>
    </location>
</feature>
<evidence type="ECO:0000313" key="9">
    <source>
        <dbReference type="EMBL" id="PIO33783.1"/>
    </source>
</evidence>
<keyword evidence="10" id="KW-1185">Reference proteome</keyword>
<evidence type="ECO:0000256" key="2">
    <source>
        <dbReference type="ARBA" id="ARBA00005189"/>
    </source>
</evidence>
<dbReference type="EMBL" id="KV928741">
    <property type="protein sequence ID" value="PIO33783.1"/>
    <property type="molecule type" value="Genomic_DNA"/>
</dbReference>
<sequence length="504" mass="58448">MQNFLDKNREDNGYRGNITFLQADVTHLELPDNSYDFVFSNWLFMYLNDTELMALVQKMLGWLKPGGYLFFRESCFYQSGDAERTFNPTVYRTPANYNCLLTSVTTQSGDNGFEIVMSKSVQTYIKIKKNQNQVCWLLQKVPREPDGHQGYVTFQQFLDNQQYSRKGILRYEKIFGDGFVSTGGLETTKEFISMLNLVPGQQVIDVGCGIGGGDFYMAKTYGVEVLGMDLSSNMVEIAMERAINEKTPLVQFEIGDATRRIFPDAAFDVVYSRDTILHINDKKALFKRFYSWLKPGGKLLITDYCCGEQPWSPVFQEYVKQRGYVLYTPEEYGQPTCLYVMYGMYVMSHTSHTSHTSTWNGCAMKSSAQRVKNVEVIKYHQKKALFVEKERALILFGYNIARLRNCQLKRRSAVMQKNGLVRKWFLEKVGFVKVQAQDRTEQFVQVLNKELARTQEIKQEFIESFSEEDYNYIIDGWKEKLNRCSLGDQRWGLFYAEKPLEIVP</sequence>
<comment type="pathway">
    <text evidence="1">Phospholipid metabolism; phosphatidylcholine biosynthesis.</text>
</comment>
<evidence type="ECO:0000256" key="6">
    <source>
        <dbReference type="ARBA" id="ARBA00047619"/>
    </source>
</evidence>
<evidence type="ECO:0000256" key="3">
    <source>
        <dbReference type="ARBA" id="ARBA00022603"/>
    </source>
</evidence>
<dbReference type="Gene3D" id="3.40.50.150">
    <property type="entry name" value="Vaccinia Virus protein VP39"/>
    <property type="match status" value="2"/>
</dbReference>
<accession>A0A2G9S2W2</accession>
<dbReference type="PANTHER" id="PTHR44307">
    <property type="entry name" value="PHOSPHOETHANOLAMINE METHYLTRANSFERASE"/>
    <property type="match status" value="1"/>
</dbReference>
<dbReference type="AlphaFoldDB" id="A0A2G9S2W2"/>
<evidence type="ECO:0000256" key="1">
    <source>
        <dbReference type="ARBA" id="ARBA00004969"/>
    </source>
</evidence>
<evidence type="ECO:0000313" key="10">
    <source>
        <dbReference type="Proteomes" id="UP000228934"/>
    </source>
</evidence>
<protein>
    <recommendedName>
        <fullName evidence="5">phosphoethanolamine N-methyltransferase</fullName>
        <ecNumber evidence="5">2.1.1.103</ecNumber>
    </recommendedName>
</protein>
<keyword evidence="4" id="KW-0808">Transferase</keyword>
<evidence type="ECO:0000259" key="8">
    <source>
        <dbReference type="Pfam" id="PF08241"/>
    </source>
</evidence>
<dbReference type="GO" id="GO:0032259">
    <property type="term" value="P:methylation"/>
    <property type="evidence" value="ECO:0007669"/>
    <property type="project" value="UniProtKB-KW"/>
</dbReference>
<feature type="domain" description="Methyltransferase type 11" evidence="8">
    <location>
        <begin position="4"/>
        <end position="71"/>
    </location>
</feature>
<dbReference type="GO" id="GO:0000234">
    <property type="term" value="F:phosphoethanolamine N-methyltransferase activity"/>
    <property type="evidence" value="ECO:0007669"/>
    <property type="project" value="UniProtKB-EC"/>
</dbReference>
<gene>
    <name evidence="9" type="ORF">AB205_0212320</name>
</gene>
<evidence type="ECO:0000256" key="5">
    <source>
        <dbReference type="ARBA" id="ARBA00035674"/>
    </source>
</evidence>
<evidence type="ECO:0000256" key="7">
    <source>
        <dbReference type="ARBA" id="ARBA00047841"/>
    </source>
</evidence>
<keyword evidence="3" id="KW-0489">Methyltransferase</keyword>
<dbReference type="Proteomes" id="UP000228934">
    <property type="component" value="Unassembled WGS sequence"/>
</dbReference>
<dbReference type="InterPro" id="IPR029063">
    <property type="entry name" value="SAM-dependent_MTases_sf"/>
</dbReference>